<dbReference type="InterPro" id="IPR002942">
    <property type="entry name" value="S4_RNA-bd"/>
</dbReference>
<keyword evidence="8" id="KW-1185">Reference proteome</keyword>
<evidence type="ECO:0000256" key="2">
    <source>
        <dbReference type="ARBA" id="ARBA00022884"/>
    </source>
</evidence>
<evidence type="ECO:0000259" key="6">
    <source>
        <dbReference type="SMART" id="SM00363"/>
    </source>
</evidence>
<dbReference type="GO" id="GO:0034605">
    <property type="term" value="P:cellular response to heat"/>
    <property type="evidence" value="ECO:0007669"/>
    <property type="project" value="InterPro"/>
</dbReference>
<protein>
    <recommendedName>
        <fullName evidence="4">Heat shock protein 15</fullName>
    </recommendedName>
</protein>
<proteinExistence type="inferred from homology"/>
<dbReference type="InterPro" id="IPR036986">
    <property type="entry name" value="S4_RNA-bd_sf"/>
</dbReference>
<dbReference type="Proteomes" id="UP000304912">
    <property type="component" value="Chromosome"/>
</dbReference>
<dbReference type="AlphaFoldDB" id="A0A5B7YGL9"/>
<dbReference type="Gene3D" id="3.10.290.10">
    <property type="entry name" value="RNA-binding S4 domain"/>
    <property type="match status" value="1"/>
</dbReference>
<evidence type="ECO:0000256" key="3">
    <source>
        <dbReference type="ARBA" id="ARBA00023125"/>
    </source>
</evidence>
<sequence>MSESKQAKSSENVRLDKWLWAARFFKTRALARDMVQSGKVQYNGQRAKPGRQVEIGAMIKIPAGWDHKEVEVLKLSEKRLGAPLAQELYSETQASADKREENQLARKLSSFHSPKPDGRPDKKQRREIIKLKHS</sequence>
<dbReference type="RefSeq" id="WP_139757712.1">
    <property type="nucleotide sequence ID" value="NZ_CP039852.1"/>
</dbReference>
<reference evidence="7 8" key="1">
    <citation type="submission" date="2019-04" db="EMBL/GenBank/DDBJ databases">
        <title>Salinimonas iocasae sp. nov., a halophilic bacterium isolated from the outer tube casing of tubeworms in Okinawa Trough.</title>
        <authorList>
            <person name="Zhang H."/>
            <person name="Wang H."/>
            <person name="Li C."/>
        </authorList>
    </citation>
    <scope>NUCLEOTIDE SEQUENCE [LARGE SCALE GENOMIC DNA]</scope>
    <source>
        <strain evidence="7 8">KX18D6</strain>
    </source>
</reference>
<evidence type="ECO:0000256" key="4">
    <source>
        <dbReference type="PIRNR" id="PIRNR016821"/>
    </source>
</evidence>
<feature type="domain" description="RNA-binding S4" evidence="6">
    <location>
        <begin position="13"/>
        <end position="78"/>
    </location>
</feature>
<evidence type="ECO:0000313" key="7">
    <source>
        <dbReference type="EMBL" id="QCZ94982.1"/>
    </source>
</evidence>
<evidence type="ECO:0000256" key="5">
    <source>
        <dbReference type="SAM" id="MobiDB-lite"/>
    </source>
</evidence>
<dbReference type="KEGG" id="salk:FBQ74_16535"/>
<feature type="compositionally biased region" description="Basic and acidic residues" evidence="5">
    <location>
        <begin position="114"/>
        <end position="134"/>
    </location>
</feature>
<comment type="similarity">
    <text evidence="1 4">Belongs to the HSP15 family.</text>
</comment>
<accession>A0A5B7YGL9</accession>
<dbReference type="PIRSF" id="PIRSF016821">
    <property type="entry name" value="HSP15"/>
    <property type="match status" value="1"/>
</dbReference>
<evidence type="ECO:0000313" key="8">
    <source>
        <dbReference type="Proteomes" id="UP000304912"/>
    </source>
</evidence>
<dbReference type="GO" id="GO:0043023">
    <property type="term" value="F:ribosomal large subunit binding"/>
    <property type="evidence" value="ECO:0007669"/>
    <property type="project" value="InterPro"/>
</dbReference>
<dbReference type="Pfam" id="PF01479">
    <property type="entry name" value="S4"/>
    <property type="match status" value="1"/>
</dbReference>
<dbReference type="OrthoDB" id="9797176at2"/>
<dbReference type="CDD" id="cd00165">
    <property type="entry name" value="S4"/>
    <property type="match status" value="1"/>
</dbReference>
<dbReference type="InterPro" id="IPR025708">
    <property type="entry name" value="HSP15"/>
</dbReference>
<keyword evidence="7" id="KW-0346">Stress response</keyword>
<gene>
    <name evidence="7" type="primary">hslR</name>
    <name evidence="7" type="ORF">FBQ74_16535</name>
</gene>
<dbReference type="NCBIfam" id="NF007673">
    <property type="entry name" value="PRK10348.1"/>
    <property type="match status" value="1"/>
</dbReference>
<evidence type="ECO:0000256" key="1">
    <source>
        <dbReference type="ARBA" id="ARBA00008396"/>
    </source>
</evidence>
<organism evidence="7 8">
    <name type="scientific">Salinimonas iocasae</name>
    <dbReference type="NCBI Taxonomy" id="2572577"/>
    <lineage>
        <taxon>Bacteria</taxon>
        <taxon>Pseudomonadati</taxon>
        <taxon>Pseudomonadota</taxon>
        <taxon>Gammaproteobacteria</taxon>
        <taxon>Alteromonadales</taxon>
        <taxon>Alteromonadaceae</taxon>
        <taxon>Alteromonas/Salinimonas group</taxon>
        <taxon>Salinimonas</taxon>
    </lineage>
</organism>
<dbReference type="GO" id="GO:0003727">
    <property type="term" value="F:single-stranded RNA binding"/>
    <property type="evidence" value="ECO:0007669"/>
    <property type="project" value="InterPro"/>
</dbReference>
<keyword evidence="2 4" id="KW-0694">RNA-binding</keyword>
<dbReference type="SMART" id="SM00363">
    <property type="entry name" value="S4"/>
    <property type="match status" value="1"/>
</dbReference>
<dbReference type="SUPFAM" id="SSF55174">
    <property type="entry name" value="Alpha-L RNA-binding motif"/>
    <property type="match status" value="1"/>
</dbReference>
<name>A0A5B7YGL9_9ALTE</name>
<keyword evidence="3 4" id="KW-0238">DNA-binding</keyword>
<dbReference type="PROSITE" id="PS50889">
    <property type="entry name" value="S4"/>
    <property type="match status" value="1"/>
</dbReference>
<feature type="region of interest" description="Disordered" evidence="5">
    <location>
        <begin position="91"/>
        <end position="134"/>
    </location>
</feature>
<dbReference type="EMBL" id="CP039852">
    <property type="protein sequence ID" value="QCZ94982.1"/>
    <property type="molecule type" value="Genomic_DNA"/>
</dbReference>
<dbReference type="GO" id="GO:0003677">
    <property type="term" value="F:DNA binding"/>
    <property type="evidence" value="ECO:0007669"/>
    <property type="project" value="UniProtKB-KW"/>
</dbReference>